<dbReference type="InterPro" id="IPR013766">
    <property type="entry name" value="Thioredoxin_domain"/>
</dbReference>
<organism evidence="8 9">
    <name type="scientific">Myriangium duriaei CBS 260.36</name>
    <dbReference type="NCBI Taxonomy" id="1168546"/>
    <lineage>
        <taxon>Eukaryota</taxon>
        <taxon>Fungi</taxon>
        <taxon>Dikarya</taxon>
        <taxon>Ascomycota</taxon>
        <taxon>Pezizomycotina</taxon>
        <taxon>Dothideomycetes</taxon>
        <taxon>Dothideomycetidae</taxon>
        <taxon>Myriangiales</taxon>
        <taxon>Myriangiaceae</taxon>
        <taxon>Myriangium</taxon>
    </lineage>
</organism>
<evidence type="ECO:0000313" key="9">
    <source>
        <dbReference type="Proteomes" id="UP000799439"/>
    </source>
</evidence>
<dbReference type="GO" id="GO:0006508">
    <property type="term" value="P:proteolysis"/>
    <property type="evidence" value="ECO:0007669"/>
    <property type="project" value="UniProtKB-KW"/>
</dbReference>
<dbReference type="InterPro" id="IPR042266">
    <property type="entry name" value="PPPDE_sf"/>
</dbReference>
<dbReference type="GO" id="GO:0070646">
    <property type="term" value="P:protein modification by small protein removal"/>
    <property type="evidence" value="ECO:0007669"/>
    <property type="project" value="TreeGrafter"/>
</dbReference>
<dbReference type="InterPro" id="IPR008580">
    <property type="entry name" value="PPPDE_dom"/>
</dbReference>
<keyword evidence="9" id="KW-1185">Reference proteome</keyword>
<dbReference type="Proteomes" id="UP000799439">
    <property type="component" value="Unassembled WGS sequence"/>
</dbReference>
<feature type="domain" description="PUL" evidence="6">
    <location>
        <begin position="304"/>
        <end position="592"/>
    </location>
</feature>
<proteinExistence type="inferred from homology"/>
<protein>
    <submittedName>
        <fullName evidence="8">DUF862-domain-containing protein</fullName>
    </submittedName>
</protein>
<dbReference type="InterPro" id="IPR011989">
    <property type="entry name" value="ARM-like"/>
</dbReference>
<dbReference type="GO" id="GO:0008233">
    <property type="term" value="F:peptidase activity"/>
    <property type="evidence" value="ECO:0007669"/>
    <property type="project" value="UniProtKB-KW"/>
</dbReference>
<dbReference type="Gene3D" id="1.25.10.10">
    <property type="entry name" value="Leucine-rich Repeat Variant"/>
    <property type="match status" value="1"/>
</dbReference>
<dbReference type="Pfam" id="PF00085">
    <property type="entry name" value="Thioredoxin"/>
    <property type="match status" value="1"/>
</dbReference>
<evidence type="ECO:0000259" key="7">
    <source>
        <dbReference type="PROSITE" id="PS51858"/>
    </source>
</evidence>
<dbReference type="OrthoDB" id="21221at2759"/>
<dbReference type="CDD" id="cd02947">
    <property type="entry name" value="TRX_family"/>
    <property type="match status" value="1"/>
</dbReference>
<keyword evidence="2" id="KW-0645">Protease</keyword>
<accession>A0A9P4IQK1</accession>
<dbReference type="PANTHER" id="PTHR12378">
    <property type="entry name" value="DESUMOYLATING ISOPEPTIDASE"/>
    <property type="match status" value="1"/>
</dbReference>
<dbReference type="Pfam" id="PF08324">
    <property type="entry name" value="PUL"/>
    <property type="match status" value="1"/>
</dbReference>
<evidence type="ECO:0000259" key="6">
    <source>
        <dbReference type="PROSITE" id="PS51396"/>
    </source>
</evidence>
<evidence type="ECO:0000259" key="5">
    <source>
        <dbReference type="PROSITE" id="PS51352"/>
    </source>
</evidence>
<dbReference type="PANTHER" id="PTHR12378:SF7">
    <property type="entry name" value="DESUMOYLATING ISOPEPTIDASE 1"/>
    <property type="match status" value="1"/>
</dbReference>
<evidence type="ECO:0000256" key="1">
    <source>
        <dbReference type="ARBA" id="ARBA00008140"/>
    </source>
</evidence>
<feature type="compositionally biased region" description="Polar residues" evidence="4">
    <location>
        <begin position="163"/>
        <end position="192"/>
    </location>
</feature>
<comment type="similarity">
    <text evidence="1">Belongs to the DeSI family.</text>
</comment>
<dbReference type="PROSITE" id="PS51858">
    <property type="entry name" value="PPPDE"/>
    <property type="match status" value="1"/>
</dbReference>
<evidence type="ECO:0000256" key="4">
    <source>
        <dbReference type="SAM" id="MobiDB-lite"/>
    </source>
</evidence>
<sequence>MDVKLYVYDLSRGMARAMSQQFLGTQIDAIYHTAIVVNGVEYFFGQGIQQSRPGATHHGQPMEIVDMGQTQLPPELILEYLESMRSIYTPEAYDLFQNNCNNFSNEFAQFLVGRTIPDHIVSLPKKVLDTPFGQMLKPQLDASMRSITQAPLAPSSNLASSSGTDGTSEGASNGASHGTMNGTTSHSKSGTSAPEHGTVYNITQSNDLDRLLSAGTSSCAVIFFTSSRCAPCKIVYPTYDSLAAEHTRAIFIKIDTDYAPDLASRYSIRATPTFITFLRGSKVEEFSGADPSRLRGAVNMLYTQAFPPHRHATLDVPSLSLASLRPVTFTKVPPLDKLLLKLGPLASSPAVLSMKSFAASRSSTTTPPLPDLTSWTTLLSSASSLEPASLFPLLDLLRCTILDSRVATSLSTTFPPLIAHISSLSSEGTCPYPLRLVTLQLIATLFATQSLVKTLLSSADVLGLTTSSLLHASSPPALRGAAAAVSFNLSAANYRARREEPDKEEPLPSSAQVELAAAIVESFGEENVGKDVGTAGREGDHAALFALGLLVYFADQDGEVLDLCAALGAKGVIEKVKAEGKVESVRKDVVAVLP</sequence>
<dbReference type="PROSITE" id="PS51396">
    <property type="entry name" value="PUL"/>
    <property type="match status" value="1"/>
</dbReference>
<reference evidence="8" key="1">
    <citation type="journal article" date="2020" name="Stud. Mycol.">
        <title>101 Dothideomycetes genomes: a test case for predicting lifestyles and emergence of pathogens.</title>
        <authorList>
            <person name="Haridas S."/>
            <person name="Albert R."/>
            <person name="Binder M."/>
            <person name="Bloem J."/>
            <person name="Labutti K."/>
            <person name="Salamov A."/>
            <person name="Andreopoulos B."/>
            <person name="Baker S."/>
            <person name="Barry K."/>
            <person name="Bills G."/>
            <person name="Bluhm B."/>
            <person name="Cannon C."/>
            <person name="Castanera R."/>
            <person name="Culley D."/>
            <person name="Daum C."/>
            <person name="Ezra D."/>
            <person name="Gonzalez J."/>
            <person name="Henrissat B."/>
            <person name="Kuo A."/>
            <person name="Liang C."/>
            <person name="Lipzen A."/>
            <person name="Lutzoni F."/>
            <person name="Magnuson J."/>
            <person name="Mondo S."/>
            <person name="Nolan M."/>
            <person name="Ohm R."/>
            <person name="Pangilinan J."/>
            <person name="Park H.-J."/>
            <person name="Ramirez L."/>
            <person name="Alfaro M."/>
            <person name="Sun H."/>
            <person name="Tritt A."/>
            <person name="Yoshinaga Y."/>
            <person name="Zwiers L.-H."/>
            <person name="Turgeon B."/>
            <person name="Goodwin S."/>
            <person name="Spatafora J."/>
            <person name="Crous P."/>
            <person name="Grigoriev I."/>
        </authorList>
    </citation>
    <scope>NUCLEOTIDE SEQUENCE</scope>
    <source>
        <strain evidence="8">CBS 260.36</strain>
    </source>
</reference>
<feature type="region of interest" description="Disordered" evidence="4">
    <location>
        <begin position="151"/>
        <end position="198"/>
    </location>
</feature>
<gene>
    <name evidence="8" type="ORF">K461DRAFT_288498</name>
</gene>
<feature type="domain" description="Thioredoxin" evidence="5">
    <location>
        <begin position="187"/>
        <end position="303"/>
    </location>
</feature>
<dbReference type="SUPFAM" id="SSF52833">
    <property type="entry name" value="Thioredoxin-like"/>
    <property type="match status" value="1"/>
</dbReference>
<dbReference type="PROSITE" id="PS51352">
    <property type="entry name" value="THIOREDOXIN_2"/>
    <property type="match status" value="1"/>
</dbReference>
<feature type="compositionally biased region" description="Low complexity" evidence="4">
    <location>
        <begin position="151"/>
        <end position="162"/>
    </location>
</feature>
<dbReference type="Gene3D" id="3.90.1720.30">
    <property type="entry name" value="PPPDE domains"/>
    <property type="match status" value="1"/>
</dbReference>
<dbReference type="InterPro" id="IPR013535">
    <property type="entry name" value="PUL_dom"/>
</dbReference>
<dbReference type="InterPro" id="IPR036249">
    <property type="entry name" value="Thioredoxin-like_sf"/>
</dbReference>
<dbReference type="Pfam" id="PF05903">
    <property type="entry name" value="Peptidase_C97"/>
    <property type="match status" value="1"/>
</dbReference>
<evidence type="ECO:0000256" key="2">
    <source>
        <dbReference type="ARBA" id="ARBA00022670"/>
    </source>
</evidence>
<evidence type="ECO:0000313" key="8">
    <source>
        <dbReference type="EMBL" id="KAF2148252.1"/>
    </source>
</evidence>
<evidence type="ECO:0000256" key="3">
    <source>
        <dbReference type="ARBA" id="ARBA00022801"/>
    </source>
</evidence>
<feature type="domain" description="PPPDE" evidence="7">
    <location>
        <begin position="1"/>
        <end position="141"/>
    </location>
</feature>
<keyword evidence="3" id="KW-0378">Hydrolase</keyword>
<dbReference type="Gene3D" id="3.40.30.10">
    <property type="entry name" value="Glutaredoxin"/>
    <property type="match status" value="1"/>
</dbReference>
<dbReference type="EMBL" id="ML996093">
    <property type="protein sequence ID" value="KAF2148252.1"/>
    <property type="molecule type" value="Genomic_DNA"/>
</dbReference>
<comment type="caution">
    <text evidence="8">The sequence shown here is derived from an EMBL/GenBank/DDBJ whole genome shotgun (WGS) entry which is preliminary data.</text>
</comment>
<name>A0A9P4IQK1_9PEZI</name>
<dbReference type="AlphaFoldDB" id="A0A9P4IQK1"/>
<dbReference type="SMART" id="SM01179">
    <property type="entry name" value="DUF862"/>
    <property type="match status" value="1"/>
</dbReference>